<accession>A0AAW3ZIC7</accession>
<dbReference type="PANTHER" id="PTHR39338:SF7">
    <property type="entry name" value="BLL6692 PROTEIN"/>
    <property type="match status" value="1"/>
</dbReference>
<proteinExistence type="predicted"/>
<dbReference type="Pfam" id="PF05762">
    <property type="entry name" value="VWA_CoxE"/>
    <property type="match status" value="1"/>
</dbReference>
<dbReference type="PANTHER" id="PTHR39338">
    <property type="entry name" value="BLL5662 PROTEIN-RELATED"/>
    <property type="match status" value="1"/>
</dbReference>
<sequence>MLLNLFDALRAAKLPVTLREWLDLYAALDNDLAFADVEAFYHLARTVLIKDERYFDRFDRVFAAYFQGIEQIDLSGLKDIPEDWLRETLKRSLSDEDKAKLEAMAFEKLIEEFRKRLEEQQGRHAGGNRWIGTGGTSPFGAGGYNPQGIRVGPKGGGRRAVKVWDQRQFRNYDDNADLSQRNLQIALRRLRKFARQGAADELDIESTIDATAREAGLLDIRMRPERHNSVKVLLFLDVGGSMDDHVYAAEALFNACKNEFKRLEHYYFHNFIYESVWQDNRRRFSERTSTLELIRRYNSDYKVVFIGDAAMAPYEITHSGGSVEGWNEEPGEAWFQRIKAHFKKIVWINPSAMQAWGYTSSTQLIKQLVEDHMYALTPDGLTEAMRYLAK</sequence>
<evidence type="ECO:0000313" key="1">
    <source>
        <dbReference type="EMBL" id="MBD8524695.1"/>
    </source>
</evidence>
<dbReference type="InterPro" id="IPR008912">
    <property type="entry name" value="Uncharacterised_CoxE"/>
</dbReference>
<gene>
    <name evidence="1" type="ORF">IFO71_02980</name>
</gene>
<comment type="caution">
    <text evidence="1">The sequence shown here is derived from an EMBL/GenBank/DDBJ whole genome shotgun (WGS) entry which is preliminary data.</text>
</comment>
<protein>
    <submittedName>
        <fullName evidence="1">VWA domain-containing protein</fullName>
    </submittedName>
</protein>
<keyword evidence="2" id="KW-1185">Reference proteome</keyword>
<organism evidence="1 2">
    <name type="scientific">Pseudomarimonas arenosa</name>
    <dbReference type="NCBI Taxonomy" id="2774145"/>
    <lineage>
        <taxon>Bacteria</taxon>
        <taxon>Pseudomonadati</taxon>
        <taxon>Pseudomonadota</taxon>
        <taxon>Gammaproteobacteria</taxon>
        <taxon>Lysobacterales</taxon>
        <taxon>Lysobacteraceae</taxon>
        <taxon>Pseudomarimonas</taxon>
    </lineage>
</organism>
<name>A0AAW3ZIC7_9GAMM</name>
<reference evidence="1 2" key="1">
    <citation type="submission" date="2020-09" db="EMBL/GenBank/DDBJ databases">
        <title>Pseudoxanthomonas sp. CAU 1598 isolated from sand of Yaerae Beach.</title>
        <authorList>
            <person name="Kim W."/>
        </authorList>
    </citation>
    <scope>NUCLEOTIDE SEQUENCE [LARGE SCALE GENOMIC DNA]</scope>
    <source>
        <strain evidence="1 2">CAU 1598</strain>
    </source>
</reference>
<dbReference type="RefSeq" id="WP_192028048.1">
    <property type="nucleotide sequence ID" value="NZ_JACYTR010000004.1"/>
</dbReference>
<dbReference type="Proteomes" id="UP000613768">
    <property type="component" value="Unassembled WGS sequence"/>
</dbReference>
<evidence type="ECO:0000313" key="2">
    <source>
        <dbReference type="Proteomes" id="UP000613768"/>
    </source>
</evidence>
<dbReference type="EMBL" id="JACYTR010000004">
    <property type="protein sequence ID" value="MBD8524695.1"/>
    <property type="molecule type" value="Genomic_DNA"/>
</dbReference>
<dbReference type="AlphaFoldDB" id="A0AAW3ZIC7"/>